<accession>A0A0T5VKH0</accession>
<keyword evidence="2" id="KW-1185">Reference proteome</keyword>
<gene>
    <name evidence="1" type="ORF">ASU31_20540</name>
</gene>
<reference evidence="1 2" key="1">
    <citation type="submission" date="2015-11" db="EMBL/GenBank/DDBJ databases">
        <title>Sequence of Pedobacter ginsenosidimutans.</title>
        <authorList>
            <person name="Carson E."/>
            <person name="Keyser V."/>
            <person name="Newman J."/>
            <person name="Miller J."/>
        </authorList>
    </citation>
    <scope>NUCLEOTIDE SEQUENCE [LARGE SCALE GENOMIC DNA]</scope>
    <source>
        <strain evidence="1 2">KACC 14530</strain>
    </source>
</reference>
<dbReference type="Proteomes" id="UP000051950">
    <property type="component" value="Unassembled WGS sequence"/>
</dbReference>
<dbReference type="RefSeq" id="WP_057934142.1">
    <property type="nucleotide sequence ID" value="NZ_LMZQ01000022.1"/>
</dbReference>
<protein>
    <submittedName>
        <fullName evidence="1">Uncharacterized protein</fullName>
    </submittedName>
</protein>
<evidence type="ECO:0000313" key="1">
    <source>
        <dbReference type="EMBL" id="KRT14201.1"/>
    </source>
</evidence>
<evidence type="ECO:0000313" key="2">
    <source>
        <dbReference type="Proteomes" id="UP000051950"/>
    </source>
</evidence>
<dbReference type="AlphaFoldDB" id="A0A0T5VKH0"/>
<dbReference type="OrthoDB" id="771628at2"/>
<sequence length="60" mass="6790">MIRLNSDTPSDILQDVKIGDMVTDTFSKTGLVENIEISDDGLYRVYEFHLVTGRTITVKK</sequence>
<organism evidence="1 2">
    <name type="scientific">Pedobacter ginsenosidimutans</name>
    <dbReference type="NCBI Taxonomy" id="687842"/>
    <lineage>
        <taxon>Bacteria</taxon>
        <taxon>Pseudomonadati</taxon>
        <taxon>Bacteroidota</taxon>
        <taxon>Sphingobacteriia</taxon>
        <taxon>Sphingobacteriales</taxon>
        <taxon>Sphingobacteriaceae</taxon>
        <taxon>Pedobacter</taxon>
    </lineage>
</organism>
<dbReference type="EMBL" id="LMZQ01000022">
    <property type="protein sequence ID" value="KRT14201.1"/>
    <property type="molecule type" value="Genomic_DNA"/>
</dbReference>
<name>A0A0T5VKH0_9SPHI</name>
<comment type="caution">
    <text evidence="1">The sequence shown here is derived from an EMBL/GenBank/DDBJ whole genome shotgun (WGS) entry which is preliminary data.</text>
</comment>
<proteinExistence type="predicted"/>
<dbReference type="STRING" id="687842.ASU31_20540"/>